<feature type="compositionally biased region" description="Basic and acidic residues" evidence="1">
    <location>
        <begin position="28"/>
        <end position="37"/>
    </location>
</feature>
<dbReference type="RefSeq" id="WP_064282566.1">
    <property type="nucleotide sequence ID" value="NZ_LWCS01000027.1"/>
</dbReference>
<dbReference type="PANTHER" id="PTHR33797:SF2">
    <property type="entry name" value="ORGANIC HYDROPEROXIDE RESISTANCE PROTEIN-LIKE"/>
    <property type="match status" value="1"/>
</dbReference>
<comment type="caution">
    <text evidence="2">The sequence shown here is derived from an EMBL/GenBank/DDBJ whole genome shotgun (WGS) entry which is preliminary data.</text>
</comment>
<dbReference type="EMBL" id="LWCS01000027">
    <property type="protein sequence ID" value="OAN37511.1"/>
    <property type="molecule type" value="Genomic_DNA"/>
</dbReference>
<sequence length="71" mass="7544">MTSYTAESAATGGGRTGHVKSADGMLELDTRPPKEADVSGEAVNPEILFSAGDSTCFLVLYESRAHQRERA</sequence>
<evidence type="ECO:0000313" key="2">
    <source>
        <dbReference type="EMBL" id="OAN37511.1"/>
    </source>
</evidence>
<gene>
    <name evidence="2" type="ORF">A4X20_22530</name>
</gene>
<name>A0A178LVF4_MYCIR</name>
<evidence type="ECO:0000256" key="1">
    <source>
        <dbReference type="SAM" id="MobiDB-lite"/>
    </source>
</evidence>
<accession>A0A178LVF4</accession>
<dbReference type="InterPro" id="IPR036102">
    <property type="entry name" value="OsmC/Ohrsf"/>
</dbReference>
<dbReference type="Gene3D" id="2.20.25.10">
    <property type="match status" value="1"/>
</dbReference>
<dbReference type="SUPFAM" id="SSF82784">
    <property type="entry name" value="OsmC-like"/>
    <property type="match status" value="1"/>
</dbReference>
<dbReference type="Proteomes" id="UP000078396">
    <property type="component" value="Unassembled WGS sequence"/>
</dbReference>
<dbReference type="InterPro" id="IPR019953">
    <property type="entry name" value="OHR"/>
</dbReference>
<organism evidence="2 3">
    <name type="scientific">Mycolicibacterium iranicum</name>
    <name type="common">Mycobacterium iranicum</name>
    <dbReference type="NCBI Taxonomy" id="912594"/>
    <lineage>
        <taxon>Bacteria</taxon>
        <taxon>Bacillati</taxon>
        <taxon>Actinomycetota</taxon>
        <taxon>Actinomycetes</taxon>
        <taxon>Mycobacteriales</taxon>
        <taxon>Mycobacteriaceae</taxon>
        <taxon>Mycolicibacterium</taxon>
    </lineage>
</organism>
<dbReference type="GO" id="GO:0006979">
    <property type="term" value="P:response to oxidative stress"/>
    <property type="evidence" value="ECO:0007669"/>
    <property type="project" value="InterPro"/>
</dbReference>
<dbReference type="PANTHER" id="PTHR33797">
    <property type="entry name" value="ORGANIC HYDROPEROXIDE RESISTANCE PROTEIN-LIKE"/>
    <property type="match status" value="1"/>
</dbReference>
<dbReference type="AlphaFoldDB" id="A0A178LVF4"/>
<evidence type="ECO:0000313" key="3">
    <source>
        <dbReference type="Proteomes" id="UP000078396"/>
    </source>
</evidence>
<proteinExistence type="predicted"/>
<dbReference type="OrthoDB" id="9797508at2"/>
<reference evidence="2 3" key="1">
    <citation type="submission" date="2016-04" db="EMBL/GenBank/DDBJ databases">
        <title>Draft Genome Sequences of Staphylococcus capitis Strain H36, S. capitis Strain H65, S. cohnii Strain H62, S. hominis Strain H69, Mycobacterium iranicum Strain H39, Plantibacter sp. Strain H53, Pseudomonas oryzihabitans Strain H72, and Microbacterium sp. Strain H83, isolated from residential settings.</title>
        <authorList>
            <person name="Lymperopoulou D."/>
            <person name="Adams R.I."/>
            <person name="Lindow S."/>
            <person name="Coil D.A."/>
            <person name="Jospin G."/>
            <person name="Eisen J.A."/>
        </authorList>
    </citation>
    <scope>NUCLEOTIDE SEQUENCE [LARGE SCALE GENOMIC DNA]</scope>
    <source>
        <strain evidence="2 3">H39</strain>
    </source>
</reference>
<protein>
    <submittedName>
        <fullName evidence="2">Uncharacterized protein</fullName>
    </submittedName>
</protein>
<feature type="region of interest" description="Disordered" evidence="1">
    <location>
        <begin position="1"/>
        <end position="38"/>
    </location>
</feature>